<accession>A0A9C7BLA2</accession>
<dbReference type="EMBL" id="LC738870">
    <property type="protein sequence ID" value="BDT61876.1"/>
    <property type="molecule type" value="Genomic_DNA"/>
</dbReference>
<sequence length="181" mass="21396">MQNIFICARLRAQATLSASAIYIERSLAMPVSHFLKTECRFIDTQYNSHIRPTHLLLTNVYFYITVLIILGSKHFPNPIHQEYVMHQRRLETFRWWPKETAQSPHKLAEAGFVSSGLGDTVYCFHCGVYLEQWEKNDMPWKEHAKWSPRCRYVKMVKGDKFIIRWGPLDIDSVDIYDTIER</sequence>
<proteinExistence type="predicted"/>
<evidence type="ECO:0000313" key="1">
    <source>
        <dbReference type="EMBL" id="BDT61876.1"/>
    </source>
</evidence>
<protein>
    <submittedName>
        <fullName evidence="1">Baculoviral IAP repeat-containing protein</fullName>
    </submittedName>
</protein>
<dbReference type="Gene3D" id="1.10.1170.10">
    <property type="entry name" value="Inhibitor Of Apoptosis Protein (2mihbC-IAP-1), Chain A"/>
    <property type="match status" value="1"/>
</dbReference>
<organism evidence="1">
    <name type="scientific">Penaeus monodon majanivirus A</name>
    <dbReference type="NCBI Taxonomy" id="2984271"/>
    <lineage>
        <taxon>Viruses</taxon>
        <taxon>Viruses incertae sedis</taxon>
        <taxon>Naldaviricetes</taxon>
        <taxon>Nimaviridae</taxon>
    </lineage>
</organism>
<dbReference type="CDD" id="cd00022">
    <property type="entry name" value="BIR"/>
    <property type="match status" value="1"/>
</dbReference>
<dbReference type="PROSITE" id="PS50143">
    <property type="entry name" value="BIR_REPEAT_2"/>
    <property type="match status" value="1"/>
</dbReference>
<dbReference type="InterPro" id="IPR050784">
    <property type="entry name" value="IAP"/>
</dbReference>
<dbReference type="PANTHER" id="PTHR10044:SF139">
    <property type="entry name" value="DEATH-ASSOCIATED INHIBITOR OF APOPTOSIS 2"/>
    <property type="match status" value="1"/>
</dbReference>
<dbReference type="InterPro" id="IPR001370">
    <property type="entry name" value="BIR_rpt"/>
</dbReference>
<dbReference type="PANTHER" id="PTHR10044">
    <property type="entry name" value="INHIBITOR OF APOPTOSIS"/>
    <property type="match status" value="1"/>
</dbReference>
<dbReference type="Pfam" id="PF00653">
    <property type="entry name" value="BIR"/>
    <property type="match status" value="1"/>
</dbReference>
<dbReference type="GO" id="GO:0051726">
    <property type="term" value="P:regulation of cell cycle"/>
    <property type="evidence" value="ECO:0007669"/>
    <property type="project" value="TreeGrafter"/>
</dbReference>
<dbReference type="SUPFAM" id="SSF57924">
    <property type="entry name" value="Inhibitor of apoptosis (IAP) repeat"/>
    <property type="match status" value="1"/>
</dbReference>
<name>A0A9C7BLA2_9VIRU</name>
<dbReference type="SMART" id="SM00238">
    <property type="entry name" value="BIR"/>
    <property type="match status" value="1"/>
</dbReference>
<reference evidence="1" key="1">
    <citation type="submission" date="2022-10" db="EMBL/GenBank/DDBJ databases">
        <title>Genome sequences of endogenous nimaviruses in decapod crustaceans.</title>
        <authorList>
            <person name="Kawato S."/>
            <person name="Nozaki R."/>
            <person name="Kondo H."/>
            <person name="Hirono I."/>
        </authorList>
    </citation>
    <scope>NUCLEOTIDE SEQUENCE</scope>
    <source>
        <strain evidence="1">Mikawa2016</strain>
    </source>
</reference>